<feature type="transmembrane region" description="Helical" evidence="14">
    <location>
        <begin position="329"/>
        <end position="350"/>
    </location>
</feature>
<dbReference type="GO" id="GO:0051119">
    <property type="term" value="F:sugar transmembrane transporter activity"/>
    <property type="evidence" value="ECO:0007669"/>
    <property type="project" value="InterPro"/>
</dbReference>
<dbReference type="AlphaFoldDB" id="A0A2A9MPC8"/>
<keyword evidence="12 14" id="KW-0472">Membrane</keyword>
<keyword evidence="10 14" id="KW-1133">Transmembrane helix</keyword>
<keyword evidence="9" id="KW-0677">Repeat</keyword>
<comment type="subcellular location">
    <subcellularLocation>
        <location evidence="1">Cell membrane</location>
        <topology evidence="1">Multi-pass membrane protein</topology>
    </subcellularLocation>
    <subcellularLocation>
        <location evidence="2">Golgi apparatus membrane</location>
        <topology evidence="2">Multi-pass membrane protein</topology>
    </subcellularLocation>
</comment>
<dbReference type="PANTHER" id="PTHR10791:SF30">
    <property type="entry name" value="SUGAR TRANSPORTER SWEET1"/>
    <property type="match status" value="1"/>
</dbReference>
<evidence type="ECO:0000256" key="6">
    <source>
        <dbReference type="ARBA" id="ARBA00022475"/>
    </source>
</evidence>
<evidence type="ECO:0000256" key="14">
    <source>
        <dbReference type="SAM" id="Phobius"/>
    </source>
</evidence>
<keyword evidence="8 14" id="KW-0812">Transmembrane</keyword>
<feature type="transmembrane region" description="Helical" evidence="14">
    <location>
        <begin position="240"/>
        <end position="260"/>
    </location>
</feature>
<evidence type="ECO:0000256" key="10">
    <source>
        <dbReference type="ARBA" id="ARBA00022989"/>
    </source>
</evidence>
<dbReference type="InterPro" id="IPR004316">
    <property type="entry name" value="SWEET_rpt"/>
</dbReference>
<dbReference type="KEGG" id="bbes:BESB_041000"/>
<evidence type="ECO:0000256" key="1">
    <source>
        <dbReference type="ARBA" id="ARBA00004651"/>
    </source>
</evidence>
<evidence type="ECO:0000256" key="11">
    <source>
        <dbReference type="ARBA" id="ARBA00023034"/>
    </source>
</evidence>
<feature type="compositionally biased region" description="Low complexity" evidence="13">
    <location>
        <begin position="15"/>
        <end position="57"/>
    </location>
</feature>
<protein>
    <recommendedName>
        <fullName evidence="4">Sugar transporter SWEET1</fullName>
    </recommendedName>
</protein>
<evidence type="ECO:0000256" key="5">
    <source>
        <dbReference type="ARBA" id="ARBA00022448"/>
    </source>
</evidence>
<dbReference type="FunFam" id="1.20.1280.290:FF:000004">
    <property type="entry name" value="Sugar transporter SWEET"/>
    <property type="match status" value="1"/>
</dbReference>
<dbReference type="InterPro" id="IPR047664">
    <property type="entry name" value="SWEET"/>
</dbReference>
<sequence length="548" mass="56405">MIEGVPHQALVALEAPAGSPPASASSPPASASSPPASASSPPASASSPPASSSSVPAASVLPQSLSSALTSSSASSSSLEAAAAAASAPSLLAEKQLSQGAGASVLPAPLDAAAAKAEAASSLLPQLTVWSLLVSPLAAIPAFIAARVLWLMKVLAVLSAIFMLLAPLPTIMRVKACRNTADLHSLPYVMLLLSAVIWLVYGLLKRDLVLLVPNACGLFVSAWYVKTFRKYCKHEQQGKLLNVYIALSSLLLAGIFVAALCLGPEKATQLVGLAAAVINVFSYAAPLSALRVILREKSTACLPVEVSMGNWICSSLWLFYGWLSEDLFILLPNLIGTLVGSVQLALLILYPPPSRRGFSVLGGSTCSRPYRPPSCAVPPIEEDVSALAASSLTPFSKGAHGEFLSSASLRSASTVTSEADARGGGEAAAQGAAEAVAPSVCGINAPSLPTHEMLLSDWRSGFISTGEEGAEEDLDRFLDVDSRGNPFAQWGARAALDAAGPRDHARRGFSAFFGPGAEKWSSEGERTSAANLLVSGTYDDSVTGVDVA</sequence>
<keyword evidence="11" id="KW-0333">Golgi apparatus</keyword>
<name>A0A2A9MPC8_BESBE</name>
<dbReference type="VEuPathDB" id="ToxoDB:BESB_041000"/>
<evidence type="ECO:0000256" key="12">
    <source>
        <dbReference type="ARBA" id="ARBA00023136"/>
    </source>
</evidence>
<feature type="transmembrane region" description="Helical" evidence="14">
    <location>
        <begin position="186"/>
        <end position="204"/>
    </location>
</feature>
<keyword evidence="6" id="KW-1003">Cell membrane</keyword>
<feature type="region of interest" description="Disordered" evidence="13">
    <location>
        <begin position="1"/>
        <end position="57"/>
    </location>
</feature>
<feature type="transmembrane region" description="Helical" evidence="14">
    <location>
        <begin position="272"/>
        <end position="294"/>
    </location>
</feature>
<keyword evidence="16" id="KW-1185">Reference proteome</keyword>
<feature type="transmembrane region" description="Helical" evidence="14">
    <location>
        <begin position="210"/>
        <end position="228"/>
    </location>
</feature>
<evidence type="ECO:0000256" key="4">
    <source>
        <dbReference type="ARBA" id="ARBA00021741"/>
    </source>
</evidence>
<dbReference type="EMBL" id="NWUJ01000002">
    <property type="protein sequence ID" value="PFH37642.1"/>
    <property type="molecule type" value="Genomic_DNA"/>
</dbReference>
<evidence type="ECO:0000256" key="13">
    <source>
        <dbReference type="SAM" id="MobiDB-lite"/>
    </source>
</evidence>
<evidence type="ECO:0000256" key="3">
    <source>
        <dbReference type="ARBA" id="ARBA00007809"/>
    </source>
</evidence>
<gene>
    <name evidence="15" type="ORF">BESB_041000</name>
</gene>
<keyword evidence="7" id="KW-0762">Sugar transport</keyword>
<evidence type="ECO:0000256" key="9">
    <source>
        <dbReference type="ARBA" id="ARBA00022737"/>
    </source>
</evidence>
<evidence type="ECO:0000256" key="2">
    <source>
        <dbReference type="ARBA" id="ARBA00004653"/>
    </source>
</evidence>
<dbReference type="GO" id="GO:0000139">
    <property type="term" value="C:Golgi membrane"/>
    <property type="evidence" value="ECO:0007669"/>
    <property type="project" value="UniProtKB-SubCell"/>
</dbReference>
<dbReference type="OrthoDB" id="409725at2759"/>
<dbReference type="Pfam" id="PF03083">
    <property type="entry name" value="MtN3_slv"/>
    <property type="match status" value="2"/>
</dbReference>
<evidence type="ECO:0000313" key="15">
    <source>
        <dbReference type="EMBL" id="PFH37642.1"/>
    </source>
</evidence>
<dbReference type="FunFam" id="1.20.1280.290:FF:000007">
    <property type="entry name" value="Bidirectional sugar transporter SWEET7"/>
    <property type="match status" value="1"/>
</dbReference>
<comment type="similarity">
    <text evidence="3">Belongs to the SWEET sugar transporter family.</text>
</comment>
<organism evidence="15 16">
    <name type="scientific">Besnoitia besnoiti</name>
    <name type="common">Apicomplexan protozoan</name>
    <dbReference type="NCBI Taxonomy" id="94643"/>
    <lineage>
        <taxon>Eukaryota</taxon>
        <taxon>Sar</taxon>
        <taxon>Alveolata</taxon>
        <taxon>Apicomplexa</taxon>
        <taxon>Conoidasida</taxon>
        <taxon>Coccidia</taxon>
        <taxon>Eucoccidiorida</taxon>
        <taxon>Eimeriorina</taxon>
        <taxon>Sarcocystidae</taxon>
        <taxon>Besnoitia</taxon>
    </lineage>
</organism>
<feature type="transmembrane region" description="Helical" evidence="14">
    <location>
        <begin position="154"/>
        <end position="174"/>
    </location>
</feature>
<reference evidence="15 16" key="1">
    <citation type="submission" date="2017-09" db="EMBL/GenBank/DDBJ databases">
        <title>Genome sequencing of Besnoitia besnoiti strain Bb-Ger1.</title>
        <authorList>
            <person name="Schares G."/>
            <person name="Venepally P."/>
            <person name="Lorenzi H.A."/>
        </authorList>
    </citation>
    <scope>NUCLEOTIDE SEQUENCE [LARGE SCALE GENOMIC DNA]</scope>
    <source>
        <strain evidence="15 16">Bb-Ger1</strain>
    </source>
</reference>
<dbReference type="PANTHER" id="PTHR10791">
    <property type="entry name" value="RAG1-ACTIVATING PROTEIN 1"/>
    <property type="match status" value="1"/>
</dbReference>
<comment type="caution">
    <text evidence="15">The sequence shown here is derived from an EMBL/GenBank/DDBJ whole genome shotgun (WGS) entry which is preliminary data.</text>
</comment>
<evidence type="ECO:0000256" key="7">
    <source>
        <dbReference type="ARBA" id="ARBA00022597"/>
    </source>
</evidence>
<proteinExistence type="inferred from homology"/>
<dbReference type="GeneID" id="40309081"/>
<dbReference type="RefSeq" id="XP_029221651.1">
    <property type="nucleotide sequence ID" value="XM_029362686.1"/>
</dbReference>
<dbReference type="Gene3D" id="1.20.1280.290">
    <property type="match status" value="2"/>
</dbReference>
<evidence type="ECO:0000313" key="16">
    <source>
        <dbReference type="Proteomes" id="UP000224006"/>
    </source>
</evidence>
<accession>A0A2A9MPC8</accession>
<keyword evidence="5" id="KW-0813">Transport</keyword>
<dbReference type="Proteomes" id="UP000224006">
    <property type="component" value="Chromosome II"/>
</dbReference>
<evidence type="ECO:0000256" key="8">
    <source>
        <dbReference type="ARBA" id="ARBA00022692"/>
    </source>
</evidence>
<dbReference type="GO" id="GO:0005886">
    <property type="term" value="C:plasma membrane"/>
    <property type="evidence" value="ECO:0007669"/>
    <property type="project" value="UniProtKB-SubCell"/>
</dbReference>
<feature type="transmembrane region" description="Helical" evidence="14">
    <location>
        <begin position="306"/>
        <end position="323"/>
    </location>
</feature>